<keyword evidence="2" id="KW-0238">DNA-binding</keyword>
<accession>A0A2T5IK17</accession>
<dbReference type="InterPro" id="IPR035472">
    <property type="entry name" value="RpiR-like_SIS"/>
</dbReference>
<keyword evidence="1" id="KW-0805">Transcription regulation</keyword>
<proteinExistence type="predicted"/>
<evidence type="ECO:0000259" key="4">
    <source>
        <dbReference type="PROSITE" id="PS51071"/>
    </source>
</evidence>
<evidence type="ECO:0000256" key="2">
    <source>
        <dbReference type="ARBA" id="ARBA00023125"/>
    </source>
</evidence>
<dbReference type="GO" id="GO:1901135">
    <property type="term" value="P:carbohydrate derivative metabolic process"/>
    <property type="evidence" value="ECO:0007669"/>
    <property type="project" value="InterPro"/>
</dbReference>
<dbReference type="InterPro" id="IPR036388">
    <property type="entry name" value="WH-like_DNA-bd_sf"/>
</dbReference>
<dbReference type="PROSITE" id="PS51464">
    <property type="entry name" value="SIS"/>
    <property type="match status" value="1"/>
</dbReference>
<dbReference type="PROSITE" id="PS51071">
    <property type="entry name" value="HTH_RPIR"/>
    <property type="match status" value="1"/>
</dbReference>
<reference evidence="6 7" key="1">
    <citation type="submission" date="2018-04" db="EMBL/GenBank/DDBJ databases">
        <title>Genomic Encyclopedia of Archaeal and Bacterial Type Strains, Phase II (KMG-II): from individual species to whole genera.</title>
        <authorList>
            <person name="Goeker M."/>
        </authorList>
    </citation>
    <scope>NUCLEOTIDE SEQUENCE [LARGE SCALE GENOMIC DNA]</scope>
    <source>
        <strain evidence="6 7">DSM 18806</strain>
    </source>
</reference>
<dbReference type="SUPFAM" id="SSF46689">
    <property type="entry name" value="Homeodomain-like"/>
    <property type="match status" value="1"/>
</dbReference>
<dbReference type="InterPro" id="IPR001347">
    <property type="entry name" value="SIS_dom"/>
</dbReference>
<dbReference type="EMBL" id="QAOM01000010">
    <property type="protein sequence ID" value="PTQ84184.1"/>
    <property type="molecule type" value="Genomic_DNA"/>
</dbReference>
<dbReference type="SUPFAM" id="SSF53697">
    <property type="entry name" value="SIS domain"/>
    <property type="match status" value="1"/>
</dbReference>
<dbReference type="InterPro" id="IPR046348">
    <property type="entry name" value="SIS_dom_sf"/>
</dbReference>
<dbReference type="PANTHER" id="PTHR30514">
    <property type="entry name" value="GLUCOKINASE"/>
    <property type="match status" value="1"/>
</dbReference>
<feature type="domain" description="SIS" evidence="5">
    <location>
        <begin position="132"/>
        <end position="270"/>
    </location>
</feature>
<evidence type="ECO:0000256" key="1">
    <source>
        <dbReference type="ARBA" id="ARBA00023015"/>
    </source>
</evidence>
<evidence type="ECO:0000313" key="6">
    <source>
        <dbReference type="EMBL" id="PTQ84184.1"/>
    </source>
</evidence>
<dbReference type="GO" id="GO:0097367">
    <property type="term" value="F:carbohydrate derivative binding"/>
    <property type="evidence" value="ECO:0007669"/>
    <property type="project" value="InterPro"/>
</dbReference>
<dbReference type="Proteomes" id="UP000244161">
    <property type="component" value="Unassembled WGS sequence"/>
</dbReference>
<dbReference type="Pfam" id="PF01380">
    <property type="entry name" value="SIS"/>
    <property type="match status" value="1"/>
</dbReference>
<comment type="caution">
    <text evidence="6">The sequence shown here is derived from an EMBL/GenBank/DDBJ whole genome shotgun (WGS) entry which is preliminary data.</text>
</comment>
<evidence type="ECO:0000259" key="5">
    <source>
        <dbReference type="PROSITE" id="PS51464"/>
    </source>
</evidence>
<dbReference type="GO" id="GO:0003677">
    <property type="term" value="F:DNA binding"/>
    <property type="evidence" value="ECO:0007669"/>
    <property type="project" value="UniProtKB-KW"/>
</dbReference>
<keyword evidence="7" id="KW-1185">Reference proteome</keyword>
<dbReference type="Pfam" id="PF01418">
    <property type="entry name" value="HTH_6"/>
    <property type="match status" value="1"/>
</dbReference>
<dbReference type="InterPro" id="IPR000281">
    <property type="entry name" value="HTH_RpiR"/>
</dbReference>
<gene>
    <name evidence="6" type="ORF">C8U37_110102</name>
</gene>
<dbReference type="Gene3D" id="3.40.50.10490">
    <property type="entry name" value="Glucose-6-phosphate isomerase like protein, domain 1"/>
    <property type="match status" value="1"/>
</dbReference>
<protein>
    <submittedName>
        <fullName evidence="6">RpiR family transcriptional regulator</fullName>
    </submittedName>
</protein>
<dbReference type="CDD" id="cd05013">
    <property type="entry name" value="SIS_RpiR"/>
    <property type="match status" value="1"/>
</dbReference>
<dbReference type="InterPro" id="IPR047640">
    <property type="entry name" value="RpiR-like"/>
</dbReference>
<keyword evidence="3" id="KW-0804">Transcription</keyword>
<dbReference type="PANTHER" id="PTHR30514:SF1">
    <property type="entry name" value="HTH-TYPE TRANSCRIPTIONAL REGULATOR HEXR-RELATED"/>
    <property type="match status" value="1"/>
</dbReference>
<dbReference type="InterPro" id="IPR009057">
    <property type="entry name" value="Homeodomain-like_sf"/>
</dbReference>
<dbReference type="Gene3D" id="1.10.10.10">
    <property type="entry name" value="Winged helix-like DNA-binding domain superfamily/Winged helix DNA-binding domain"/>
    <property type="match status" value="1"/>
</dbReference>
<name>A0A2T5IK17_9LACT</name>
<dbReference type="AlphaFoldDB" id="A0A2T5IK17"/>
<dbReference type="RefSeq" id="WP_108032812.1">
    <property type="nucleotide sequence ID" value="NZ_QAOM01000010.1"/>
</dbReference>
<dbReference type="OrthoDB" id="1648815at2"/>
<dbReference type="GO" id="GO:0003700">
    <property type="term" value="F:DNA-binding transcription factor activity"/>
    <property type="evidence" value="ECO:0007669"/>
    <property type="project" value="InterPro"/>
</dbReference>
<feature type="domain" description="HTH rpiR-type" evidence="4">
    <location>
        <begin position="26"/>
        <end position="102"/>
    </location>
</feature>
<organism evidence="6 7">
    <name type="scientific">Trichococcus patagoniensis</name>
    <dbReference type="NCBI Taxonomy" id="382641"/>
    <lineage>
        <taxon>Bacteria</taxon>
        <taxon>Bacillati</taxon>
        <taxon>Bacillota</taxon>
        <taxon>Bacilli</taxon>
        <taxon>Lactobacillales</taxon>
        <taxon>Carnobacteriaceae</taxon>
        <taxon>Trichococcus</taxon>
    </lineage>
</organism>
<evidence type="ECO:0000256" key="3">
    <source>
        <dbReference type="ARBA" id="ARBA00023163"/>
    </source>
</evidence>
<sequence>MSFYNHEGLNPKDGIRKQLKLNKQQGVITIFNAETIRNFNPTDFKIYECISQNEAIIVYMTIRELAEHAGVSTASILRFCQKCGFSGYKELKFTLKDTLKNQSNVPNNNVSEIIDCIQKFEQPLYKARLGKALDILSGDAQIICIGIGNSGITARYAARCLSTLKKFSLCLDDPYYSVEFPKNNTVVLAFSVSGEKGETIRMVESFKKGGCPCIAVTVSENSLLSKYADVTLPYYLSYKGLEEHLDTTSQVPATALIEILANMLYERKQQNA</sequence>
<evidence type="ECO:0000313" key="7">
    <source>
        <dbReference type="Proteomes" id="UP000244161"/>
    </source>
</evidence>